<feature type="compositionally biased region" description="Basic and acidic residues" evidence="1">
    <location>
        <begin position="1082"/>
        <end position="1098"/>
    </location>
</feature>
<dbReference type="InterPro" id="IPR056199">
    <property type="entry name" value="SPEF2_C"/>
</dbReference>
<comment type="caution">
    <text evidence="3">The sequence shown here is derived from an EMBL/GenBank/DDBJ whole genome shotgun (WGS) entry which is preliminary data.</text>
</comment>
<dbReference type="GO" id="GO:0007288">
    <property type="term" value="P:sperm axoneme assembly"/>
    <property type="evidence" value="ECO:0007669"/>
    <property type="project" value="TreeGrafter"/>
</dbReference>
<protein>
    <recommendedName>
        <fullName evidence="2">Calponin-homology (CH) domain-containing protein</fullName>
    </recommendedName>
</protein>
<name>A0AA88MVM8_TACVA</name>
<dbReference type="InterPro" id="IPR027417">
    <property type="entry name" value="P-loop_NTPase"/>
</dbReference>
<dbReference type="Proteomes" id="UP001187315">
    <property type="component" value="Unassembled WGS sequence"/>
</dbReference>
<feature type="compositionally biased region" description="Basic residues" evidence="1">
    <location>
        <begin position="1176"/>
        <end position="1185"/>
    </location>
</feature>
<feature type="region of interest" description="Disordered" evidence="1">
    <location>
        <begin position="1068"/>
        <end position="1111"/>
    </location>
</feature>
<gene>
    <name evidence="3" type="ORF">Q7C36_010816</name>
</gene>
<keyword evidence="4" id="KW-1185">Reference proteome</keyword>
<dbReference type="PANTHER" id="PTHR14919:SF0">
    <property type="entry name" value="SPERM FLAGELLAR PROTEIN 2"/>
    <property type="match status" value="1"/>
</dbReference>
<dbReference type="PANTHER" id="PTHR14919">
    <property type="entry name" value="KPL2-RELATED"/>
    <property type="match status" value="1"/>
</dbReference>
<feature type="region of interest" description="Disordered" evidence="1">
    <location>
        <begin position="1142"/>
        <end position="1210"/>
    </location>
</feature>
<evidence type="ECO:0000256" key="1">
    <source>
        <dbReference type="SAM" id="MobiDB-lite"/>
    </source>
</evidence>
<dbReference type="InterPro" id="IPR054517">
    <property type="entry name" value="SPEF2_D5"/>
</dbReference>
<dbReference type="InterPro" id="IPR010441">
    <property type="entry name" value="CH_2"/>
</dbReference>
<dbReference type="EMBL" id="JAVHJS010000010">
    <property type="protein sequence ID" value="KAK2845962.1"/>
    <property type="molecule type" value="Genomic_DNA"/>
</dbReference>
<dbReference type="PROSITE" id="PS50021">
    <property type="entry name" value="CH"/>
    <property type="match status" value="1"/>
</dbReference>
<feature type="compositionally biased region" description="Polar residues" evidence="1">
    <location>
        <begin position="1068"/>
        <end position="1077"/>
    </location>
</feature>
<dbReference type="SUPFAM" id="SSF52540">
    <property type="entry name" value="P-loop containing nucleoside triphosphate hydrolases"/>
    <property type="match status" value="1"/>
</dbReference>
<dbReference type="GO" id="GO:0005737">
    <property type="term" value="C:cytoplasm"/>
    <property type="evidence" value="ECO:0007669"/>
    <property type="project" value="UniProtKB-ARBA"/>
</dbReference>
<dbReference type="InterPro" id="IPR001715">
    <property type="entry name" value="CH_dom"/>
</dbReference>
<evidence type="ECO:0000313" key="3">
    <source>
        <dbReference type="EMBL" id="KAK2845962.1"/>
    </source>
</evidence>
<feature type="region of interest" description="Disordered" evidence="1">
    <location>
        <begin position="823"/>
        <end position="875"/>
    </location>
</feature>
<sequence>MSDILCRWLNSELRLTKTVEPLSLAKDFSNGYLLGEVLYKHQLQEDFHQFSRHSTPNAKLNNFTRLEPTMQLLGVPFDLSMAKAVMQGQQGAATRLLYQLYILLQKKTRLGLTATMLETMQPAGVAKLHRLEKHIYTQRLRMMVKREADVKMQKIAQRFDKRGRDAYSRSVMAELEREERRRQMQEQIRLQDIQKHRQARRKQQEIMDRIQRATVQIPKPPVSRSDRATGKHRQHHQPDAQNIYYQISEFEKNRMRPSPASCPASVSLQMNEEQMEEWNNAYVQKIRKRLEENALAREEREKRRRRVLIHQLHTHQTHEEMLREEQLIGRLMRQSQEEKRIAAQLMQIRQQKEVLRQNRILREKEIHKQRLRDFQQALEREAALLQQDKINREVELCKERELHKRLIAERAQSKHRKHLNTCREILEQIVDLATKAGEYRLLTSNLIPVKLMREWKELWLCGKPLYEKESSQEQKIELEKLQILNKQDYADYTSMTGEWTWPEEVESRAPPSNNDILGHIVSHLRNLANPPLPTAPPPVFPNCTLRACVLGKVCSGKTTCLNQISQAHGIHVLSVDALIQEALNAHRSGDPEIEVNTGSSDSPQQEAVHSEESEPPPSPHTEPGTHSLEHCTESLLTQHGAAVEEALKAGKGVPDCLLIDIITDAIRKVPSGQGWVLDGFPVALSQAHLLEKALGGADMDQVHTEAQDKSHELAVDRNAPQAPPPTSPVLNLALLLEVSDEQVLERYQHIKELEINPEHIWKRQEQTQVQHRILGFQDAWPGLEEWYGVEQKILVKVNGDVDEETLYRTVETVLLHVMDTAEKESQTQLHTETDDPSENTDIQKAESDHCDDSRRLSPSSLPIAEAPPSEPGSSSWVYVDNQLSKEMAEYLLSQWENICCSYVSNIKAVLQNLRKERDLIIHHIYNIREEYKQYLMRPDLKQEFVCAWQHEYNSVSEDIRHEVETKSELHQRLEDLRERLWDICDKRREEAMQEKAALTEDGWLENHTSVLINHYCTLIQVEVDRFQYTLHLLRDYYSGLYKVPVHEAAPEFTSVTLLDITNEISSQLENTKSSEGSAPSEKLTKSAGKKDNETEDKKKPRVPSSTDSKQKEYVHPGENLLQDFHQSAVTAVTQTVKAEMQQLEQEENEVLQQQTKTEPAHTEPQTAVPTTQSVKDKKKGAKKKGPPSPTHETPVLPPPVEEDAGEVQNRPVRNRMKLEYRAALKHEESSVCERLERVKLQCVETLQILQTRTEEAHREMEEWCGAHFLSEVNSIDQLAVIIRHHIESGSRITHELTLACNNLFIDGDTRVVVTPPPSPHLLPTDVTNQDSLCLTVQQLYGLHSNLLNIAPTGLVSCGILHEVLTLCVGSDVLSKAWMQLIDSQDCGMVDWRQFLLSAARPWPLPSQTQLINTLTRFKEIDTAGGGVITLQQYLQVELWFPTQTEPPVPDDRTDPQPYDRLTNLRKFFFTLFSDSTLSPPVCDYMKMLLYFCSHPDPTRGFTRALSLVTQHRLPYTPINTTGLLRSYVCDDEEEEVFEGDEGDVSVEDVLRVVKHGDARISSQQHTNAQNTEELQQDLEDIFQSLGFKPEDKIPFRLLAQQSVLQELMDSSQYLLADFSRILEIQQSSSVEHPASEITSNTSPGAE</sequence>
<organism evidence="3 4">
    <name type="scientific">Tachysurus vachellii</name>
    <name type="common">Darkbarbel catfish</name>
    <name type="synonym">Pelteobagrus vachellii</name>
    <dbReference type="NCBI Taxonomy" id="175792"/>
    <lineage>
        <taxon>Eukaryota</taxon>
        <taxon>Metazoa</taxon>
        <taxon>Chordata</taxon>
        <taxon>Craniata</taxon>
        <taxon>Vertebrata</taxon>
        <taxon>Euteleostomi</taxon>
        <taxon>Actinopterygii</taxon>
        <taxon>Neopterygii</taxon>
        <taxon>Teleostei</taxon>
        <taxon>Ostariophysi</taxon>
        <taxon>Siluriformes</taxon>
        <taxon>Bagridae</taxon>
        <taxon>Tachysurus</taxon>
    </lineage>
</organism>
<proteinExistence type="predicted"/>
<evidence type="ECO:0000313" key="4">
    <source>
        <dbReference type="Proteomes" id="UP001187315"/>
    </source>
</evidence>
<dbReference type="Pfam" id="PF00406">
    <property type="entry name" value="ADK"/>
    <property type="match status" value="1"/>
</dbReference>
<dbReference type="Pfam" id="PF22946">
    <property type="entry name" value="SPEF2_D5"/>
    <property type="match status" value="1"/>
</dbReference>
<dbReference type="InterPro" id="IPR036872">
    <property type="entry name" value="CH_dom_sf"/>
</dbReference>
<dbReference type="Gene3D" id="1.10.418.10">
    <property type="entry name" value="Calponin-like domain"/>
    <property type="match status" value="1"/>
</dbReference>
<dbReference type="InterPro" id="IPR052634">
    <property type="entry name" value="Sperm_flagellar-bone_growth"/>
</dbReference>
<dbReference type="GO" id="GO:0002177">
    <property type="term" value="C:manchette"/>
    <property type="evidence" value="ECO:0007669"/>
    <property type="project" value="TreeGrafter"/>
</dbReference>
<feature type="compositionally biased region" description="Polar residues" evidence="1">
    <location>
        <begin position="1163"/>
        <end position="1173"/>
    </location>
</feature>
<dbReference type="GO" id="GO:0097225">
    <property type="term" value="C:sperm midpiece"/>
    <property type="evidence" value="ECO:0007669"/>
    <property type="project" value="TreeGrafter"/>
</dbReference>
<dbReference type="Pfam" id="PF06294">
    <property type="entry name" value="CH_2"/>
    <property type="match status" value="1"/>
</dbReference>
<dbReference type="Pfam" id="PF24082">
    <property type="entry name" value="SPEF2_C"/>
    <property type="match status" value="1"/>
</dbReference>
<reference evidence="3" key="1">
    <citation type="submission" date="2023-08" db="EMBL/GenBank/DDBJ databases">
        <title>Pelteobagrus vachellii genome.</title>
        <authorList>
            <person name="Liu H."/>
        </authorList>
    </citation>
    <scope>NUCLEOTIDE SEQUENCE</scope>
    <source>
        <strain evidence="3">PRFRI_2022a</strain>
        <tissue evidence="3">Muscle</tissue>
    </source>
</reference>
<accession>A0AA88MVM8</accession>
<evidence type="ECO:0000259" key="2">
    <source>
        <dbReference type="PROSITE" id="PS50021"/>
    </source>
</evidence>
<feature type="region of interest" description="Disordered" evidence="1">
    <location>
        <begin position="590"/>
        <end position="627"/>
    </location>
</feature>
<dbReference type="Gene3D" id="3.40.50.300">
    <property type="entry name" value="P-loop containing nucleotide triphosphate hydrolases"/>
    <property type="match status" value="1"/>
</dbReference>
<feature type="compositionally biased region" description="Polar residues" evidence="1">
    <location>
        <begin position="596"/>
        <end position="607"/>
    </location>
</feature>
<feature type="compositionally biased region" description="Basic and acidic residues" evidence="1">
    <location>
        <begin position="841"/>
        <end position="855"/>
    </location>
</feature>
<feature type="domain" description="Calponin-homology (CH)" evidence="2">
    <location>
        <begin position="1"/>
        <end position="105"/>
    </location>
</feature>
<feature type="compositionally biased region" description="Low complexity" evidence="1">
    <location>
        <begin position="862"/>
        <end position="875"/>
    </location>
</feature>